<dbReference type="Pfam" id="PF13414">
    <property type="entry name" value="TPR_11"/>
    <property type="match status" value="2"/>
</dbReference>
<feature type="repeat" description="TPR" evidence="3">
    <location>
        <begin position="441"/>
        <end position="474"/>
    </location>
</feature>
<name>A0ABR9UIL8_9CYAN</name>
<dbReference type="PANTHER" id="PTHR44858:SF1">
    <property type="entry name" value="UDP-N-ACETYLGLUCOSAMINE--PEPTIDE N-ACETYLGLUCOSAMINYLTRANSFERASE SPINDLY-RELATED"/>
    <property type="match status" value="1"/>
</dbReference>
<accession>A0ABR9UIL8</accession>
<dbReference type="Pfam" id="PF13181">
    <property type="entry name" value="TPR_8"/>
    <property type="match status" value="1"/>
</dbReference>
<evidence type="ECO:0000256" key="1">
    <source>
        <dbReference type="ARBA" id="ARBA00022737"/>
    </source>
</evidence>
<dbReference type="SUPFAM" id="SSF81901">
    <property type="entry name" value="HCP-like"/>
    <property type="match status" value="1"/>
</dbReference>
<dbReference type="Pfam" id="PF12770">
    <property type="entry name" value="CHAT"/>
    <property type="match status" value="1"/>
</dbReference>
<dbReference type="PROSITE" id="PS50005">
    <property type="entry name" value="TPR"/>
    <property type="match status" value="3"/>
</dbReference>
<organism evidence="5 6">
    <name type="scientific">Planktothrix mougeotii LEGE 06226</name>
    <dbReference type="NCBI Taxonomy" id="1828728"/>
    <lineage>
        <taxon>Bacteria</taxon>
        <taxon>Bacillati</taxon>
        <taxon>Cyanobacteriota</taxon>
        <taxon>Cyanophyceae</taxon>
        <taxon>Oscillatoriophycideae</taxon>
        <taxon>Oscillatoriales</taxon>
        <taxon>Microcoleaceae</taxon>
        <taxon>Planktothrix</taxon>
    </lineage>
</organism>
<dbReference type="Proteomes" id="UP000640725">
    <property type="component" value="Unassembled WGS sequence"/>
</dbReference>
<dbReference type="InterPro" id="IPR024983">
    <property type="entry name" value="CHAT_dom"/>
</dbReference>
<keyword evidence="1" id="KW-0677">Repeat</keyword>
<sequence length="761" mass="89096">MKKWVIFEFGNGSFEKGFPVTVSIGTDGIKGSDRDLNSFLPSAPSSLTKKFLDQWRKGFEDNLGRPLNLAIKPIASTQEVSIEQPQFPKLNEQLENYVKTWLKSQDDSWSQLITTLLVELHKDDEIRVIIQTDNYNLRRLPWHVWELFSKYFPQSEFSFSPLKKEKVTRTYNKYGKVKILQILGEPELEKSQKVDYQSDIKAVEKLGAKLGADLEILPQPSHKELINKLWEKDWQIIFYSGHSDTEEAENEIKGRLFLEINKNQEKELISIDELKETFRELILVKKSLQLVIFNSCQGLGLAKQLEDLALPQVIVMREKVPDFVAQMFLQDFLTAFAGGDGQRYLHDALREARKKIHDKYKNIYPGIAWLPVICQQYADGKPLIFNDLRQTGHGDGDDELLKLLGELIQAERARKFQLVIQLGEKLLKRYPQNKIARIKTTFAYIQRILNYYNQGKYDEAIQDCDRAILLTPENAEVYYQYARAYHQKNEWEKVIENCTQAIRLKKESDYYWQRGRAYCNQSNYDQAINDAQTAISINRKIADYHYLLGFIFYQQGLSILLKATEQIFNIYDQKKSNQAIQLYRQGINALNEAIKINPKVANYFWIRGFCYFGIGENDQAINDFHKANQLDPNSKTYDYNYWIGLSYFNKKNYDSAISYLNSAIGILNESKNPDYYYYLSYSYYNRDYSYERNYNQWYNLLRNYPDLKTILISNNPPESDVNMAKQAIKKAIDIEAKWQYSVLENQIEERIIKGMSGDTNY</sequence>
<dbReference type="PANTHER" id="PTHR44858">
    <property type="entry name" value="TETRATRICOPEPTIDE REPEAT PROTEIN 6"/>
    <property type="match status" value="1"/>
</dbReference>
<gene>
    <name evidence="5" type="ORF">IQ236_19705</name>
</gene>
<dbReference type="SMART" id="SM00028">
    <property type="entry name" value="TPR"/>
    <property type="match status" value="5"/>
</dbReference>
<keyword evidence="6" id="KW-1185">Reference proteome</keyword>
<evidence type="ECO:0000313" key="6">
    <source>
        <dbReference type="Proteomes" id="UP000640725"/>
    </source>
</evidence>
<dbReference type="RefSeq" id="WP_193870869.1">
    <property type="nucleotide sequence ID" value="NZ_JADEWU010000057.1"/>
</dbReference>
<evidence type="ECO:0000256" key="2">
    <source>
        <dbReference type="ARBA" id="ARBA00022803"/>
    </source>
</evidence>
<dbReference type="EMBL" id="JADEWU010000057">
    <property type="protein sequence ID" value="MBE9145424.1"/>
    <property type="molecule type" value="Genomic_DNA"/>
</dbReference>
<evidence type="ECO:0000259" key="4">
    <source>
        <dbReference type="Pfam" id="PF12770"/>
    </source>
</evidence>
<dbReference type="SUPFAM" id="SSF48452">
    <property type="entry name" value="TPR-like"/>
    <property type="match status" value="1"/>
</dbReference>
<proteinExistence type="predicted"/>
<dbReference type="InterPro" id="IPR019734">
    <property type="entry name" value="TPR_rpt"/>
</dbReference>
<evidence type="ECO:0000313" key="5">
    <source>
        <dbReference type="EMBL" id="MBE9145424.1"/>
    </source>
</evidence>
<feature type="repeat" description="TPR" evidence="3">
    <location>
        <begin position="601"/>
        <end position="634"/>
    </location>
</feature>
<evidence type="ECO:0000256" key="3">
    <source>
        <dbReference type="PROSITE-ProRule" id="PRU00339"/>
    </source>
</evidence>
<feature type="domain" description="CHAT" evidence="4">
    <location>
        <begin position="113"/>
        <end position="358"/>
    </location>
</feature>
<dbReference type="Gene3D" id="1.25.40.10">
    <property type="entry name" value="Tetratricopeptide repeat domain"/>
    <property type="match status" value="4"/>
</dbReference>
<dbReference type="InterPro" id="IPR011990">
    <property type="entry name" value="TPR-like_helical_dom_sf"/>
</dbReference>
<dbReference type="InterPro" id="IPR050498">
    <property type="entry name" value="Ycf3"/>
</dbReference>
<keyword evidence="2 3" id="KW-0802">TPR repeat</keyword>
<reference evidence="5 6" key="1">
    <citation type="submission" date="2020-10" db="EMBL/GenBank/DDBJ databases">
        <authorList>
            <person name="Castelo-Branco R."/>
            <person name="Eusebio N."/>
            <person name="Adriana R."/>
            <person name="Vieira A."/>
            <person name="Brugerolle De Fraissinette N."/>
            <person name="Rezende De Castro R."/>
            <person name="Schneider M.P."/>
            <person name="Vasconcelos V."/>
            <person name="Leao P.N."/>
        </authorList>
    </citation>
    <scope>NUCLEOTIDE SEQUENCE [LARGE SCALE GENOMIC DNA]</scope>
    <source>
        <strain evidence="5 6">LEGE 06226</strain>
    </source>
</reference>
<feature type="repeat" description="TPR" evidence="3">
    <location>
        <begin position="475"/>
        <end position="508"/>
    </location>
</feature>
<protein>
    <submittedName>
        <fullName evidence="5">Tetratricopeptide repeat protein</fullName>
    </submittedName>
</protein>
<comment type="caution">
    <text evidence="5">The sequence shown here is derived from an EMBL/GenBank/DDBJ whole genome shotgun (WGS) entry which is preliminary data.</text>
</comment>